<dbReference type="SUPFAM" id="SSF52172">
    <property type="entry name" value="CheY-like"/>
    <property type="match status" value="1"/>
</dbReference>
<organism evidence="3 4">
    <name type="scientific">Pseudonocardia autotrophica</name>
    <name type="common">Amycolata autotrophica</name>
    <name type="synonym">Nocardia autotrophica</name>
    <dbReference type="NCBI Taxonomy" id="2074"/>
    <lineage>
        <taxon>Bacteria</taxon>
        <taxon>Bacillati</taxon>
        <taxon>Actinomycetota</taxon>
        <taxon>Actinomycetes</taxon>
        <taxon>Pseudonocardiales</taxon>
        <taxon>Pseudonocardiaceae</taxon>
        <taxon>Pseudonocardia</taxon>
    </lineage>
</organism>
<dbReference type="PROSITE" id="PS50110">
    <property type="entry name" value="RESPONSE_REGULATORY"/>
    <property type="match status" value="1"/>
</dbReference>
<comment type="caution">
    <text evidence="3">The sequence shown here is derived from an EMBL/GenBank/DDBJ whole genome shotgun (WGS) entry which is preliminary data.</text>
</comment>
<sequence length="124" mass="12968">MAQQAGNLLVADADPRVRRALRTLARAAGPWTVVEAADAEQAHRAARPTAAVVEPLLPALAQGCALIRDLTGCGVRVLALSLRAESEPAARAAGATAFLTKSCTPEHLLEGIERMLAVPVTRRA</sequence>
<dbReference type="SMART" id="SM00448">
    <property type="entry name" value="REC"/>
    <property type="match status" value="1"/>
</dbReference>
<proteinExistence type="predicted"/>
<dbReference type="RefSeq" id="WP_085912776.1">
    <property type="nucleotide sequence ID" value="NZ_AP018920.1"/>
</dbReference>
<dbReference type="STRING" id="2074.BG845_02520"/>
<dbReference type="AlphaFoldDB" id="A0A1Y2N013"/>
<dbReference type="EMBL" id="MIGB01000011">
    <property type="protein sequence ID" value="OSY40762.1"/>
    <property type="molecule type" value="Genomic_DNA"/>
</dbReference>
<keyword evidence="4" id="KW-1185">Reference proteome</keyword>
<dbReference type="InterPro" id="IPR011006">
    <property type="entry name" value="CheY-like_superfamily"/>
</dbReference>
<dbReference type="InterPro" id="IPR001789">
    <property type="entry name" value="Sig_transdc_resp-reg_receiver"/>
</dbReference>
<protein>
    <recommendedName>
        <fullName evidence="2">Response regulatory domain-containing protein</fullName>
    </recommendedName>
</protein>
<dbReference type="GO" id="GO:0000160">
    <property type="term" value="P:phosphorelay signal transduction system"/>
    <property type="evidence" value="ECO:0007669"/>
    <property type="project" value="InterPro"/>
</dbReference>
<dbReference type="Proteomes" id="UP000194360">
    <property type="component" value="Unassembled WGS sequence"/>
</dbReference>
<evidence type="ECO:0000313" key="3">
    <source>
        <dbReference type="EMBL" id="OSY40762.1"/>
    </source>
</evidence>
<feature type="domain" description="Response regulatory" evidence="2">
    <location>
        <begin position="7"/>
        <end position="116"/>
    </location>
</feature>
<dbReference type="Gene3D" id="3.40.50.2300">
    <property type="match status" value="1"/>
</dbReference>
<accession>A0A1Y2N013</accession>
<name>A0A1Y2N013_PSEAH</name>
<evidence type="ECO:0000256" key="1">
    <source>
        <dbReference type="PROSITE-ProRule" id="PRU00169"/>
    </source>
</evidence>
<gene>
    <name evidence="3" type="ORF">BG845_02520</name>
</gene>
<reference evidence="3 4" key="1">
    <citation type="submission" date="2016-09" db="EMBL/GenBank/DDBJ databases">
        <title>Pseudonocardia autotrophica DSM535, a candidate organism with high potential of specific P450 cytochromes.</title>
        <authorList>
            <person name="Grumaz C."/>
            <person name="Vainshtein Y."/>
            <person name="Kirstahler P."/>
            <person name="Sohn K."/>
        </authorList>
    </citation>
    <scope>NUCLEOTIDE SEQUENCE [LARGE SCALE GENOMIC DNA]</scope>
    <source>
        <strain evidence="3 4">DSM 535</strain>
    </source>
</reference>
<evidence type="ECO:0000259" key="2">
    <source>
        <dbReference type="PROSITE" id="PS50110"/>
    </source>
</evidence>
<evidence type="ECO:0000313" key="4">
    <source>
        <dbReference type="Proteomes" id="UP000194360"/>
    </source>
</evidence>
<comment type="caution">
    <text evidence="1">Lacks conserved residue(s) required for the propagation of feature annotation.</text>
</comment>